<dbReference type="InterPro" id="IPR036597">
    <property type="entry name" value="Fido-like_dom_sf"/>
</dbReference>
<evidence type="ECO:0000313" key="4">
    <source>
        <dbReference type="EMBL" id="EEI65301.1"/>
    </source>
</evidence>
<dbReference type="InterPro" id="IPR003812">
    <property type="entry name" value="Fido"/>
</dbReference>
<dbReference type="SUPFAM" id="SSF140931">
    <property type="entry name" value="Fic-like"/>
    <property type="match status" value="1"/>
</dbReference>
<keyword evidence="2" id="KW-0547">Nucleotide-binding</keyword>
<keyword evidence="2" id="KW-0067">ATP-binding</keyword>
<sequence length="353" mass="40463">MKELKVFNYQTLNDLRLTTKMVEKLNQIYELKGKTAHVSLKSKDIMDKLLAVAKIESTDASNRIEGIATSDARLKKLVSQKTTPENRSEEEISGYRDVLATIHENFQYIKITPNNILALHKELFNFTESTWGGEFKNIDNSIVTTFADGHQETRFTPPPAYLTPELVQDLCTAYNNAITNNSFPPLILAAAFMLDFVSIHPFRDGNGRMSRLLMLLELHQLGFEVGKYISLERLIEKTKAEYYRTLLESSGTAWSNNDNHYGPYVDYFLSIVLQAYRELNTRIDFTNDTEKDPESLVLTKLRNSLKPLSRRELMNLIPQYGESTIKHVLAELRKKNIIKLVGRGRASRYTVND</sequence>
<dbReference type="RefSeq" id="WP_003671405.1">
    <property type="nucleotide sequence ID" value="NZ_GG693671.1"/>
</dbReference>
<feature type="binding site" evidence="2">
    <location>
        <begin position="204"/>
        <end position="211"/>
    </location>
    <ligand>
        <name>ATP</name>
        <dbReference type="ChEBI" id="CHEBI:30616"/>
    </ligand>
</feature>
<accession>A0A8D9RZG4</accession>
<dbReference type="PROSITE" id="PS51459">
    <property type="entry name" value="FIDO"/>
    <property type="match status" value="1"/>
</dbReference>
<proteinExistence type="predicted"/>
<feature type="binding site" evidence="2">
    <location>
        <begin position="143"/>
        <end position="150"/>
    </location>
    <ligand>
        <name>ATP</name>
        <dbReference type="ChEBI" id="CHEBI:30616"/>
    </ligand>
</feature>
<evidence type="ECO:0000259" key="3">
    <source>
        <dbReference type="PROSITE" id="PS51459"/>
    </source>
</evidence>
<feature type="active site" evidence="1">
    <location>
        <position position="200"/>
    </location>
</feature>
<dbReference type="AlphaFoldDB" id="A0A8D9RZG4"/>
<protein>
    <submittedName>
        <fullName evidence="4">Fic family protein</fullName>
    </submittedName>
</protein>
<gene>
    <name evidence="4" type="ORF">HMPREF0534_1383</name>
</gene>
<feature type="domain" description="Fido" evidence="3">
    <location>
        <begin position="111"/>
        <end position="270"/>
    </location>
</feature>
<dbReference type="InterPro" id="IPR040198">
    <property type="entry name" value="Fido_containing"/>
</dbReference>
<dbReference type="Pfam" id="PF02661">
    <property type="entry name" value="Fic"/>
    <property type="match status" value="1"/>
</dbReference>
<dbReference type="EMBL" id="ACHG01000145">
    <property type="protein sequence ID" value="EEI65301.1"/>
    <property type="molecule type" value="Genomic_DNA"/>
</dbReference>
<evidence type="ECO:0000313" key="5">
    <source>
        <dbReference type="Proteomes" id="UP000003419"/>
    </source>
</evidence>
<evidence type="ECO:0000256" key="1">
    <source>
        <dbReference type="PIRSR" id="PIRSR640198-1"/>
    </source>
</evidence>
<dbReference type="Gene3D" id="1.10.3290.10">
    <property type="entry name" value="Fido-like domain"/>
    <property type="match status" value="1"/>
</dbReference>
<reference evidence="4 5" key="1">
    <citation type="submission" date="2009-01" db="EMBL/GenBank/DDBJ databases">
        <authorList>
            <person name="Qin X."/>
            <person name="Bachman B."/>
            <person name="Battles P."/>
            <person name="Bell A."/>
            <person name="Bess C."/>
            <person name="Bickham C."/>
            <person name="Chaboub L."/>
            <person name="Chen D."/>
            <person name="Coyle M."/>
            <person name="Deiros D.R."/>
            <person name="Dinh H."/>
            <person name="Forbes L."/>
            <person name="Fowler G."/>
            <person name="Francisco L."/>
            <person name="Fu Q."/>
            <person name="Gubbala S."/>
            <person name="Hale W."/>
            <person name="Han Y."/>
            <person name="Hemphill L."/>
            <person name="Highlander S.K."/>
            <person name="Hirani K."/>
            <person name="Hogues M."/>
            <person name="Jackson L."/>
            <person name="Jakkamsetti A."/>
            <person name="Javaid M."/>
            <person name="Jiang H."/>
            <person name="Korchina V."/>
            <person name="Kovar C."/>
            <person name="Lara F."/>
            <person name="Lee S."/>
            <person name="Mata R."/>
            <person name="Mathew T."/>
            <person name="Moen C."/>
            <person name="Morales K."/>
            <person name="Munidasa M."/>
            <person name="Nazareth L."/>
            <person name="Ngo R."/>
            <person name="Nguyen L."/>
            <person name="Okwuonu G."/>
            <person name="Ongeri F."/>
            <person name="Patil S."/>
            <person name="Petrosino J."/>
            <person name="Pham C."/>
            <person name="Pham P."/>
            <person name="Pu L.-L."/>
            <person name="Puazo M."/>
            <person name="Raj R."/>
            <person name="Reid J."/>
            <person name="Rouhana J."/>
            <person name="Saada N."/>
            <person name="Shang Y."/>
            <person name="Simmons D."/>
            <person name="Thornton R."/>
            <person name="Warren J."/>
            <person name="Weissenberger G."/>
            <person name="Zhang J."/>
            <person name="Zhang L."/>
            <person name="Zhou C."/>
            <person name="Zhu D."/>
            <person name="Muzny D."/>
            <person name="Worley K."/>
            <person name="Gibbs R."/>
        </authorList>
    </citation>
    <scope>NUCLEOTIDE SEQUENCE [LARGE SCALE GENOMIC DNA]</scope>
    <source>
        <strain evidence="4 5">CF48-3A</strain>
    </source>
</reference>
<comment type="caution">
    <text evidence="4">The sequence shown here is derived from an EMBL/GenBank/DDBJ whole genome shotgun (WGS) entry which is preliminary data.</text>
</comment>
<dbReference type="PANTHER" id="PTHR13504">
    <property type="entry name" value="FIDO DOMAIN-CONTAINING PROTEIN DDB_G0283145"/>
    <property type="match status" value="1"/>
</dbReference>
<dbReference type="PANTHER" id="PTHR13504:SF38">
    <property type="entry name" value="FIDO DOMAIN-CONTAINING PROTEIN"/>
    <property type="match status" value="1"/>
</dbReference>
<organism evidence="4 5">
    <name type="scientific">Limosilactobacillus reuteri CF48-3A</name>
    <dbReference type="NCBI Taxonomy" id="525341"/>
    <lineage>
        <taxon>Bacteria</taxon>
        <taxon>Bacillati</taxon>
        <taxon>Bacillota</taxon>
        <taxon>Bacilli</taxon>
        <taxon>Lactobacillales</taxon>
        <taxon>Lactobacillaceae</taxon>
        <taxon>Limosilactobacillus</taxon>
    </lineage>
</organism>
<evidence type="ECO:0000256" key="2">
    <source>
        <dbReference type="PIRSR" id="PIRSR640198-2"/>
    </source>
</evidence>
<dbReference type="Proteomes" id="UP000003419">
    <property type="component" value="Unassembled WGS sequence"/>
</dbReference>
<name>A0A8D9RZG4_LIMRT</name>
<dbReference type="GO" id="GO:0005524">
    <property type="term" value="F:ATP binding"/>
    <property type="evidence" value="ECO:0007669"/>
    <property type="project" value="UniProtKB-KW"/>
</dbReference>